<dbReference type="PANTHER" id="PTHR46033">
    <property type="entry name" value="PROTEIN MAIN-LIKE 2"/>
    <property type="match status" value="1"/>
</dbReference>
<dbReference type="OrthoDB" id="1291298at2759"/>
<dbReference type="PANTHER" id="PTHR46033:SF16">
    <property type="entry name" value="AMINOTRANSFERASE-LIKE PLANT MOBILE DOMAIN-CONTAINING PROTEIN"/>
    <property type="match status" value="1"/>
</dbReference>
<evidence type="ECO:0000259" key="1">
    <source>
        <dbReference type="Pfam" id="PF24924"/>
    </source>
</evidence>
<dbReference type="Pfam" id="PF24924">
    <property type="entry name" value="DUF7745"/>
    <property type="match status" value="1"/>
</dbReference>
<evidence type="ECO:0000313" key="2">
    <source>
        <dbReference type="RefSeq" id="XP_016515511.1"/>
    </source>
</evidence>
<feature type="domain" description="DUF7745" evidence="1">
    <location>
        <begin position="27"/>
        <end position="247"/>
    </location>
</feature>
<dbReference type="InterPro" id="IPR056647">
    <property type="entry name" value="DUF7745"/>
</dbReference>
<dbReference type="AlphaFoldDB" id="A0A1S4DQ10"/>
<dbReference type="KEGG" id="nta:107832211"/>
<protein>
    <recommendedName>
        <fullName evidence="1">DUF7745 domain-containing protein</fullName>
    </recommendedName>
</protein>
<dbReference type="RefSeq" id="XP_016515511.1">
    <property type="nucleotide sequence ID" value="XM_016660025.1"/>
</dbReference>
<reference evidence="2" key="1">
    <citation type="submission" date="2025-08" db="UniProtKB">
        <authorList>
            <consortium name="RefSeq"/>
        </authorList>
    </citation>
    <scope>IDENTIFICATION</scope>
</reference>
<dbReference type="PaxDb" id="4097-A0A1S4DQ10"/>
<accession>A0A1S4DQ10</accession>
<sequence>MNTVQNPPLNVVEQAPLQLQMRWHDLSKDGQDWVVEYLGALTDIMKVKPRNDLIKALVPFWDPVHNVFRFSDFEITPTLDEIAGYTGFGRDLRKQQFIFPRPPSVRRFFDILNISKQIRKNNVNDGCCSFYFLYSRYGHLNGLEMHEKGLKNKQSKDTWKIHRRFAFIVAFLGIMVFPNEKGTIDIRMARIAQVLIAKEYHTLAPLILSDIYRALTWCKAGETFFEGCNILLQMWLIEHLCHHPKFISYGPSKSNFIESYEERVKRLQLSRRG</sequence>
<proteinExistence type="predicted"/>
<gene>
    <name evidence="2" type="primary">LOC107832211</name>
</gene>
<dbReference type="GO" id="GO:0010073">
    <property type="term" value="P:meristem maintenance"/>
    <property type="evidence" value="ECO:0007669"/>
    <property type="project" value="InterPro"/>
</dbReference>
<dbReference type="InterPro" id="IPR044824">
    <property type="entry name" value="MAIN-like"/>
</dbReference>
<organism evidence="2">
    <name type="scientific">Nicotiana tabacum</name>
    <name type="common">Common tobacco</name>
    <dbReference type="NCBI Taxonomy" id="4097"/>
    <lineage>
        <taxon>Eukaryota</taxon>
        <taxon>Viridiplantae</taxon>
        <taxon>Streptophyta</taxon>
        <taxon>Embryophyta</taxon>
        <taxon>Tracheophyta</taxon>
        <taxon>Spermatophyta</taxon>
        <taxon>Magnoliopsida</taxon>
        <taxon>eudicotyledons</taxon>
        <taxon>Gunneridae</taxon>
        <taxon>Pentapetalae</taxon>
        <taxon>asterids</taxon>
        <taxon>lamiids</taxon>
        <taxon>Solanales</taxon>
        <taxon>Solanaceae</taxon>
        <taxon>Nicotianoideae</taxon>
        <taxon>Nicotianeae</taxon>
        <taxon>Nicotiana</taxon>
    </lineage>
</organism>
<name>A0A1S4DQ10_TOBAC</name>